<keyword evidence="10" id="KW-1185">Reference proteome</keyword>
<dbReference type="PANTHER" id="PTHR10015">
    <property type="entry name" value="HEAT SHOCK TRANSCRIPTION FACTOR"/>
    <property type="match status" value="1"/>
</dbReference>
<dbReference type="InterPro" id="IPR036388">
    <property type="entry name" value="WH-like_DNA-bd_sf"/>
</dbReference>
<keyword evidence="4" id="KW-0238">DNA-binding</keyword>
<evidence type="ECO:0000256" key="5">
    <source>
        <dbReference type="ARBA" id="ARBA00023163"/>
    </source>
</evidence>
<comment type="similarity">
    <text evidence="2 7">Belongs to the HSF family.</text>
</comment>
<keyword evidence="3" id="KW-0805">Transcription regulation</keyword>
<keyword evidence="6" id="KW-0539">Nucleus</keyword>
<dbReference type="AlphaFoldDB" id="A0A1Y2DP79"/>
<dbReference type="SMART" id="SM00415">
    <property type="entry name" value="HSF"/>
    <property type="match status" value="1"/>
</dbReference>
<dbReference type="GO" id="GO:0003700">
    <property type="term" value="F:DNA-binding transcription factor activity"/>
    <property type="evidence" value="ECO:0007669"/>
    <property type="project" value="InterPro"/>
</dbReference>
<accession>A0A1Y2DP79</accession>
<dbReference type="GO" id="GO:0043565">
    <property type="term" value="F:sequence-specific DNA binding"/>
    <property type="evidence" value="ECO:0007669"/>
    <property type="project" value="InterPro"/>
</dbReference>
<gene>
    <name evidence="9" type="ORF">LY90DRAFT_408176</name>
</gene>
<dbReference type="PRINTS" id="PR00056">
    <property type="entry name" value="HSFDOMAIN"/>
</dbReference>
<evidence type="ECO:0000256" key="6">
    <source>
        <dbReference type="ARBA" id="ARBA00023242"/>
    </source>
</evidence>
<evidence type="ECO:0000256" key="7">
    <source>
        <dbReference type="RuleBase" id="RU004020"/>
    </source>
</evidence>
<dbReference type="GO" id="GO:0005634">
    <property type="term" value="C:nucleus"/>
    <property type="evidence" value="ECO:0007669"/>
    <property type="project" value="UniProtKB-SubCell"/>
</dbReference>
<evidence type="ECO:0000256" key="1">
    <source>
        <dbReference type="ARBA" id="ARBA00004123"/>
    </source>
</evidence>
<comment type="caution">
    <text evidence="9">The sequence shown here is derived from an EMBL/GenBank/DDBJ whole genome shotgun (WGS) entry which is preliminary data.</text>
</comment>
<dbReference type="PROSITE" id="PS00434">
    <property type="entry name" value="HSF_DOMAIN"/>
    <property type="match status" value="1"/>
</dbReference>
<feature type="domain" description="HSF-type DNA-binding" evidence="8">
    <location>
        <begin position="99"/>
        <end position="123"/>
    </location>
</feature>
<evidence type="ECO:0000256" key="3">
    <source>
        <dbReference type="ARBA" id="ARBA00023015"/>
    </source>
</evidence>
<reference evidence="9" key="1">
    <citation type="submission" date="2016-08" db="EMBL/GenBank/DDBJ databases">
        <title>A Parts List for Fungal Cellulosomes Revealed by Comparative Genomics.</title>
        <authorList>
            <consortium name="DOE Joint Genome Institute"/>
            <person name="Haitjema C.H."/>
            <person name="Gilmore S.P."/>
            <person name="Henske J.K."/>
            <person name="Solomon K.V."/>
            <person name="De Groot R."/>
            <person name="Kuo A."/>
            <person name="Mondo S.J."/>
            <person name="Salamov A.A."/>
            <person name="Labutti K."/>
            <person name="Zhao Z."/>
            <person name="Chiniquy J."/>
            <person name="Barry K."/>
            <person name="Brewer H.M."/>
            <person name="Purvine S.O."/>
            <person name="Wright A.T."/>
            <person name="Boxma B."/>
            <person name="Van Alen T."/>
            <person name="Hackstein J.H."/>
            <person name="Baker S.E."/>
            <person name="Grigoriev I.V."/>
            <person name="O'Malley M.A."/>
        </authorList>
    </citation>
    <scope>NUCLEOTIDE SEQUENCE [LARGE SCALE GENOMIC DNA]</scope>
    <source>
        <strain evidence="9">G1</strain>
    </source>
</reference>
<keyword evidence="5" id="KW-0804">Transcription</keyword>
<proteinExistence type="inferred from homology"/>
<dbReference type="InterPro" id="IPR000232">
    <property type="entry name" value="HSF_DNA-bd"/>
</dbReference>
<dbReference type="PANTHER" id="PTHR10015:SF427">
    <property type="entry name" value="HEAT SHOCK FACTOR PROTEIN"/>
    <property type="match status" value="1"/>
</dbReference>
<evidence type="ECO:0000256" key="4">
    <source>
        <dbReference type="ARBA" id="ARBA00023125"/>
    </source>
</evidence>
<dbReference type="Proteomes" id="UP000193920">
    <property type="component" value="Unassembled WGS sequence"/>
</dbReference>
<dbReference type="STRING" id="1754190.A0A1Y2DP79"/>
<dbReference type="Pfam" id="PF00447">
    <property type="entry name" value="HSF_DNA-bind"/>
    <property type="match status" value="1"/>
</dbReference>
<dbReference type="EMBL" id="MCOG01000060">
    <property type="protein sequence ID" value="ORY61091.1"/>
    <property type="molecule type" value="Genomic_DNA"/>
</dbReference>
<sequence length="334" mass="38359">MPLKKPISRKRSLSNASSVASLFSQRGVPNTKLPQIISASNSGVNTRAIASSASKNVPAFLNKLYNMVNDPSTDDLIHWSEDGSTFIVQRHEEFAKEVLPRFFKHNNFSSFVRQLNMYGFHKVPHLQQGVLHSDSDSELWEFANQHFQRNQPDLLCLVNRKKGRDNDDKEMFDINNLIAEITAVKRHQFTISADLKKIQSDNQSLWNETLMMREKYQQQQLVIDKIVRFLASFFTSKKNVQSSKRPLLLPSSNDIKLQESSINEIKSPDVASFDSLSPKNVKIETPTTPLGFDVLSPMKDDKDAIIKTIDDNGNLYLLFIYFNNTFYFFYSIYM</sequence>
<comment type="subcellular location">
    <subcellularLocation>
        <location evidence="1">Nucleus</location>
    </subcellularLocation>
</comment>
<organism evidence="9 10">
    <name type="scientific">Neocallimastix californiae</name>
    <dbReference type="NCBI Taxonomy" id="1754190"/>
    <lineage>
        <taxon>Eukaryota</taxon>
        <taxon>Fungi</taxon>
        <taxon>Fungi incertae sedis</taxon>
        <taxon>Chytridiomycota</taxon>
        <taxon>Chytridiomycota incertae sedis</taxon>
        <taxon>Neocallimastigomycetes</taxon>
        <taxon>Neocallimastigales</taxon>
        <taxon>Neocallimastigaceae</taxon>
        <taxon>Neocallimastix</taxon>
    </lineage>
</organism>
<name>A0A1Y2DP79_9FUNG</name>
<dbReference type="FunFam" id="1.10.10.10:FF:000027">
    <property type="entry name" value="Heat shock transcription factor 1"/>
    <property type="match status" value="1"/>
</dbReference>
<evidence type="ECO:0000313" key="10">
    <source>
        <dbReference type="Proteomes" id="UP000193920"/>
    </source>
</evidence>
<dbReference type="SUPFAM" id="SSF46785">
    <property type="entry name" value="Winged helix' DNA-binding domain"/>
    <property type="match status" value="1"/>
</dbReference>
<dbReference type="InterPro" id="IPR036390">
    <property type="entry name" value="WH_DNA-bd_sf"/>
</dbReference>
<protein>
    <recommendedName>
        <fullName evidence="8">HSF-type DNA-binding domain-containing protein</fullName>
    </recommendedName>
</protein>
<evidence type="ECO:0000259" key="8">
    <source>
        <dbReference type="PROSITE" id="PS00434"/>
    </source>
</evidence>
<evidence type="ECO:0000256" key="2">
    <source>
        <dbReference type="ARBA" id="ARBA00006403"/>
    </source>
</evidence>
<dbReference type="Gene3D" id="1.10.10.10">
    <property type="entry name" value="Winged helix-like DNA-binding domain superfamily/Winged helix DNA-binding domain"/>
    <property type="match status" value="1"/>
</dbReference>
<dbReference type="OrthoDB" id="60033at2759"/>
<evidence type="ECO:0000313" key="9">
    <source>
        <dbReference type="EMBL" id="ORY61091.1"/>
    </source>
</evidence>